<feature type="transmembrane region" description="Helical" evidence="7">
    <location>
        <begin position="224"/>
        <end position="245"/>
    </location>
</feature>
<feature type="transmembrane region" description="Helical" evidence="7">
    <location>
        <begin position="150"/>
        <end position="167"/>
    </location>
</feature>
<evidence type="ECO:0000259" key="8">
    <source>
        <dbReference type="PROSITE" id="PS50850"/>
    </source>
</evidence>
<dbReference type="PANTHER" id="PTHR42718:SF46">
    <property type="entry name" value="BLR6921 PROTEIN"/>
    <property type="match status" value="1"/>
</dbReference>
<dbReference type="InterPro" id="IPR020846">
    <property type="entry name" value="MFS_dom"/>
</dbReference>
<dbReference type="PANTHER" id="PTHR42718">
    <property type="entry name" value="MAJOR FACILITATOR SUPERFAMILY MULTIDRUG TRANSPORTER MFSC"/>
    <property type="match status" value="1"/>
</dbReference>
<keyword evidence="2" id="KW-0813">Transport</keyword>
<accession>A0A927R8C1</accession>
<keyword evidence="10" id="KW-1185">Reference proteome</keyword>
<reference evidence="9" key="1">
    <citation type="submission" date="2020-10" db="EMBL/GenBank/DDBJ databases">
        <title>Sequencing the genomes of 1000 actinobacteria strains.</title>
        <authorList>
            <person name="Klenk H.-P."/>
        </authorList>
    </citation>
    <scope>NUCLEOTIDE SEQUENCE</scope>
    <source>
        <strain evidence="9">DSM 45354</strain>
    </source>
</reference>
<protein>
    <submittedName>
        <fullName evidence="9">MFS family permease</fullName>
    </submittedName>
</protein>
<dbReference type="Gene3D" id="1.20.1250.20">
    <property type="entry name" value="MFS general substrate transporter like domains"/>
    <property type="match status" value="2"/>
</dbReference>
<feature type="transmembrane region" description="Helical" evidence="7">
    <location>
        <begin position="277"/>
        <end position="303"/>
    </location>
</feature>
<evidence type="ECO:0000313" key="10">
    <source>
        <dbReference type="Proteomes" id="UP000638648"/>
    </source>
</evidence>
<evidence type="ECO:0000256" key="7">
    <source>
        <dbReference type="SAM" id="Phobius"/>
    </source>
</evidence>
<keyword evidence="4 7" id="KW-0812">Transmembrane</keyword>
<evidence type="ECO:0000313" key="9">
    <source>
        <dbReference type="EMBL" id="MBE1606542.1"/>
    </source>
</evidence>
<dbReference type="GO" id="GO:0005886">
    <property type="term" value="C:plasma membrane"/>
    <property type="evidence" value="ECO:0007669"/>
    <property type="project" value="UniProtKB-SubCell"/>
</dbReference>
<evidence type="ECO:0000256" key="4">
    <source>
        <dbReference type="ARBA" id="ARBA00022692"/>
    </source>
</evidence>
<comment type="subcellular location">
    <subcellularLocation>
        <location evidence="1">Cell membrane</location>
        <topology evidence="1">Multi-pass membrane protein</topology>
    </subcellularLocation>
</comment>
<evidence type="ECO:0000256" key="6">
    <source>
        <dbReference type="ARBA" id="ARBA00023136"/>
    </source>
</evidence>
<dbReference type="InterPro" id="IPR036259">
    <property type="entry name" value="MFS_trans_sf"/>
</dbReference>
<dbReference type="GO" id="GO:0022857">
    <property type="term" value="F:transmembrane transporter activity"/>
    <property type="evidence" value="ECO:0007669"/>
    <property type="project" value="InterPro"/>
</dbReference>
<feature type="transmembrane region" description="Helical" evidence="7">
    <location>
        <begin position="56"/>
        <end position="77"/>
    </location>
</feature>
<gene>
    <name evidence="9" type="ORF">HEB94_003390</name>
</gene>
<dbReference type="Pfam" id="PF07690">
    <property type="entry name" value="MFS_1"/>
    <property type="match status" value="1"/>
</dbReference>
<dbReference type="SUPFAM" id="SSF103473">
    <property type="entry name" value="MFS general substrate transporter"/>
    <property type="match status" value="1"/>
</dbReference>
<sequence length="392" mass="40349">MIGFAAVSALGGFASTPELLFVARGAQGVFAATLAPAALALVTVTFTEARERSRAFGVFGAVQGAGGAVGLLLGGVLTEYVDWRWSLFVNVPIAFVAAALALYSVRESRLEKTHRRYDVPSAALATAGSFGLVAGFTLAADEGRGWRDPLTLVTLVASGAILLAFVVRQHRAEHPMLPLRVVTDRVRGGAYLTTLLAAGAMFGMLLFLTYYLQGRLGLTPLRTGLVFLVFSVGIIVSAVLVSALLPRMGPRPLMVSGMVLGVVGMLTLTTIDHPRSLILLLSALALLGFGLGVVFVAVNNVALSGIDANDAGVASALVNTTQQLGGALGVALLNTIASGVTARAAHNADVAGYRAAFAVASALLLASTFVVLVTAGRPFRTGKSKAGAYGPT</sequence>
<dbReference type="EMBL" id="JADBEM010000001">
    <property type="protein sequence ID" value="MBE1606542.1"/>
    <property type="molecule type" value="Genomic_DNA"/>
</dbReference>
<proteinExistence type="predicted"/>
<feature type="transmembrane region" description="Helical" evidence="7">
    <location>
        <begin position="24"/>
        <end position="44"/>
    </location>
</feature>
<feature type="transmembrane region" description="Helical" evidence="7">
    <location>
        <begin position="324"/>
        <end position="345"/>
    </location>
</feature>
<dbReference type="AlphaFoldDB" id="A0A927R8C1"/>
<evidence type="ECO:0000256" key="5">
    <source>
        <dbReference type="ARBA" id="ARBA00022989"/>
    </source>
</evidence>
<dbReference type="Proteomes" id="UP000638648">
    <property type="component" value="Unassembled WGS sequence"/>
</dbReference>
<organism evidence="9 10">
    <name type="scientific">Actinopolymorpha pittospori</name>
    <dbReference type="NCBI Taxonomy" id="648752"/>
    <lineage>
        <taxon>Bacteria</taxon>
        <taxon>Bacillati</taxon>
        <taxon>Actinomycetota</taxon>
        <taxon>Actinomycetes</taxon>
        <taxon>Propionibacteriales</taxon>
        <taxon>Actinopolymorphaceae</taxon>
        <taxon>Actinopolymorpha</taxon>
    </lineage>
</organism>
<dbReference type="RefSeq" id="WP_192750650.1">
    <property type="nucleotide sequence ID" value="NZ_BAABJL010000147.1"/>
</dbReference>
<feature type="transmembrane region" description="Helical" evidence="7">
    <location>
        <begin position="117"/>
        <end position="138"/>
    </location>
</feature>
<evidence type="ECO:0000256" key="2">
    <source>
        <dbReference type="ARBA" id="ARBA00022448"/>
    </source>
</evidence>
<comment type="caution">
    <text evidence="9">The sequence shown here is derived from an EMBL/GenBank/DDBJ whole genome shotgun (WGS) entry which is preliminary data.</text>
</comment>
<dbReference type="InterPro" id="IPR011701">
    <property type="entry name" value="MFS"/>
</dbReference>
<feature type="transmembrane region" description="Helical" evidence="7">
    <location>
        <begin position="351"/>
        <end position="375"/>
    </location>
</feature>
<feature type="transmembrane region" description="Helical" evidence="7">
    <location>
        <begin position="188"/>
        <end position="212"/>
    </location>
</feature>
<evidence type="ECO:0000256" key="1">
    <source>
        <dbReference type="ARBA" id="ARBA00004651"/>
    </source>
</evidence>
<keyword evidence="5 7" id="KW-1133">Transmembrane helix</keyword>
<name>A0A927R8C1_9ACTN</name>
<feature type="domain" description="Major facilitator superfamily (MFS) profile" evidence="8">
    <location>
        <begin position="1"/>
        <end position="379"/>
    </location>
</feature>
<keyword evidence="6 7" id="KW-0472">Membrane</keyword>
<dbReference type="PROSITE" id="PS50850">
    <property type="entry name" value="MFS"/>
    <property type="match status" value="1"/>
</dbReference>
<evidence type="ECO:0000256" key="3">
    <source>
        <dbReference type="ARBA" id="ARBA00022475"/>
    </source>
</evidence>
<feature type="transmembrane region" description="Helical" evidence="7">
    <location>
        <begin position="83"/>
        <end position="105"/>
    </location>
</feature>
<keyword evidence="3" id="KW-1003">Cell membrane</keyword>
<feature type="transmembrane region" description="Helical" evidence="7">
    <location>
        <begin position="252"/>
        <end position="271"/>
    </location>
</feature>